<comment type="caution">
    <text evidence="1">The sequence shown here is derived from an EMBL/GenBank/DDBJ whole genome shotgun (WGS) entry which is preliminary data.</text>
</comment>
<name>A0ACB5RIS1_9CLOT</name>
<dbReference type="Proteomes" id="UP001058074">
    <property type="component" value="Unassembled WGS sequence"/>
</dbReference>
<proteinExistence type="predicted"/>
<reference evidence="1" key="1">
    <citation type="journal article" date="2025" name="Int. J. Syst. Evol. Microbiol.">
        <title>Inconstantimicrobium mannanitabidum sp. nov., a novel member of the family Clostridiaceae isolated from anoxic soil under the treatment of reductive soil disinfestation.</title>
        <authorList>
            <person name="Ueki A."/>
            <person name="Tonouchi A."/>
            <person name="Honma S."/>
            <person name="Kaku N."/>
            <person name="Ueki K."/>
        </authorList>
    </citation>
    <scope>NUCLEOTIDE SEQUENCE</scope>
    <source>
        <strain evidence="1">TW13</strain>
    </source>
</reference>
<evidence type="ECO:0000313" key="1">
    <source>
        <dbReference type="EMBL" id="GKX69005.1"/>
    </source>
</evidence>
<keyword evidence="2" id="KW-1185">Reference proteome</keyword>
<protein>
    <submittedName>
        <fullName evidence="1">Uncharacterized protein</fullName>
    </submittedName>
</protein>
<organism evidence="1 2">
    <name type="scientific">Inconstantimicrobium mannanitabidum</name>
    <dbReference type="NCBI Taxonomy" id="1604901"/>
    <lineage>
        <taxon>Bacteria</taxon>
        <taxon>Bacillati</taxon>
        <taxon>Bacillota</taxon>
        <taxon>Clostridia</taxon>
        <taxon>Eubacteriales</taxon>
        <taxon>Clostridiaceae</taxon>
        <taxon>Inconstantimicrobium</taxon>
    </lineage>
</organism>
<accession>A0ACB5RIS1</accession>
<sequence length="43" mass="4566">MEISVMESVLSLQSMTGDISASAEGWSTLSGICNLEDMDQGEI</sequence>
<evidence type="ECO:0000313" key="2">
    <source>
        <dbReference type="Proteomes" id="UP001058074"/>
    </source>
</evidence>
<gene>
    <name evidence="1" type="ORF">rsdtw13_42630</name>
</gene>
<dbReference type="EMBL" id="BROD01000002">
    <property type="protein sequence ID" value="GKX69005.1"/>
    <property type="molecule type" value="Genomic_DNA"/>
</dbReference>